<protein>
    <recommendedName>
        <fullName evidence="1">LysM domain-containing protein</fullName>
    </recommendedName>
</protein>
<evidence type="ECO:0000259" key="1">
    <source>
        <dbReference type="PROSITE" id="PS51782"/>
    </source>
</evidence>
<sequence>MEQSKRKMKNQKKTRRKIDVRELTNNERTLITLLAIVILFWLSFKYIIDPQILKISTLESKMNAYALEVEENNRIIKNSEVILDEKSKLFIEKQNIEKDFFKSLNQPQIIYVLNELLLKSDIEMDSISFSKPFMETLNAQEIQKMDISIPFKGSFSSLNEIIKSLETETRKIVINNIDIQKGEETEITGNISLGVYSLSGIVEGKDEDLPIETTDENKLNPFIPYEGYVDLSKVEDNSSEEIESGQAEDKPIEESIYDTYKAIKGDNISYISKRKYGTEKYVDEILSLNGMLRSSILPIGKELKLKKK</sequence>
<dbReference type="Proteomes" id="UP000186112">
    <property type="component" value="Unassembled WGS sequence"/>
</dbReference>
<dbReference type="SMART" id="SM00257">
    <property type="entry name" value="LysM"/>
    <property type="match status" value="1"/>
</dbReference>
<dbReference type="InterPro" id="IPR018392">
    <property type="entry name" value="LysM"/>
</dbReference>
<dbReference type="PROSITE" id="PS51782">
    <property type="entry name" value="LYSM"/>
    <property type="match status" value="1"/>
</dbReference>
<comment type="caution">
    <text evidence="2">The sequence shown here is derived from an EMBL/GenBank/DDBJ whole genome shotgun (WGS) entry which is preliminary data.</text>
</comment>
<proteinExistence type="predicted"/>
<dbReference type="InterPro" id="IPR014717">
    <property type="entry name" value="Transl_elong_EF1B/ribsomal_bS6"/>
</dbReference>
<accession>A0A1U7M9G4</accession>
<evidence type="ECO:0000313" key="2">
    <source>
        <dbReference type="EMBL" id="OLS03925.1"/>
    </source>
</evidence>
<reference evidence="2 3" key="1">
    <citation type="submission" date="2016-02" db="EMBL/GenBank/DDBJ databases">
        <title>Genome sequence of Tissierella creatinophila DSM 6911.</title>
        <authorList>
            <person name="Poehlein A."/>
            <person name="Daniel R."/>
        </authorList>
    </citation>
    <scope>NUCLEOTIDE SEQUENCE [LARGE SCALE GENOMIC DNA]</scope>
    <source>
        <strain evidence="2 3">DSM 6911</strain>
    </source>
</reference>
<dbReference type="Gene3D" id="3.30.70.60">
    <property type="match status" value="1"/>
</dbReference>
<feature type="domain" description="LysM" evidence="1">
    <location>
        <begin position="258"/>
        <end position="305"/>
    </location>
</feature>
<evidence type="ECO:0000313" key="3">
    <source>
        <dbReference type="Proteomes" id="UP000186112"/>
    </source>
</evidence>
<name>A0A1U7M9G4_TISCR</name>
<dbReference type="RefSeq" id="WP_075724029.1">
    <property type="nucleotide sequence ID" value="NZ_LTDM01000001.1"/>
</dbReference>
<dbReference type="AlphaFoldDB" id="A0A1U7M9G4"/>
<organism evidence="2 3">
    <name type="scientific">Tissierella creatinophila DSM 6911</name>
    <dbReference type="NCBI Taxonomy" id="1123403"/>
    <lineage>
        <taxon>Bacteria</taxon>
        <taxon>Bacillati</taxon>
        <taxon>Bacillota</taxon>
        <taxon>Tissierellia</taxon>
        <taxon>Tissierellales</taxon>
        <taxon>Tissierellaceae</taxon>
        <taxon>Tissierella</taxon>
    </lineage>
</organism>
<gene>
    <name evidence="2" type="ORF">TICRE_00520</name>
</gene>
<keyword evidence="3" id="KW-1185">Reference proteome</keyword>
<dbReference type="OrthoDB" id="1704601at2"/>
<dbReference type="EMBL" id="LTDM01000001">
    <property type="protein sequence ID" value="OLS03925.1"/>
    <property type="molecule type" value="Genomic_DNA"/>
</dbReference>